<evidence type="ECO:0000259" key="1">
    <source>
        <dbReference type="PROSITE" id="PS50222"/>
    </source>
</evidence>
<feature type="domain" description="EF-hand" evidence="1">
    <location>
        <begin position="71"/>
        <end position="106"/>
    </location>
</feature>
<dbReference type="eggNOG" id="ENOG502RZ8B">
    <property type="taxonomic scope" value="Eukaryota"/>
</dbReference>
<dbReference type="GO" id="GO:0005509">
    <property type="term" value="F:calcium ion binding"/>
    <property type="evidence" value="ECO:0007669"/>
    <property type="project" value="InterPro"/>
</dbReference>
<dbReference type="STRING" id="4536.A0A0E0J215"/>
<proteinExistence type="predicted"/>
<dbReference type="Gramene" id="ONIVA11G13360.1">
    <property type="protein sequence ID" value="ONIVA11G13360.1"/>
    <property type="gene ID" value="ONIVA11G13360"/>
</dbReference>
<dbReference type="PANTHER" id="PTHR34574:SF5">
    <property type="entry name" value="CALCIUM-BINDING EF-HAND FAMILY PROTEIN"/>
    <property type="match status" value="1"/>
</dbReference>
<dbReference type="AlphaFoldDB" id="A0A0E0J215"/>
<dbReference type="OMA" id="DRMRCIL"/>
<reference evidence="2" key="2">
    <citation type="submission" date="2018-04" db="EMBL/GenBank/DDBJ databases">
        <title>OnivRS2 (Oryza nivara Reference Sequence Version 2).</title>
        <authorList>
            <person name="Zhang J."/>
            <person name="Kudrna D."/>
            <person name="Lee S."/>
            <person name="Talag J."/>
            <person name="Rajasekar S."/>
            <person name="Welchert J."/>
            <person name="Hsing Y.-I."/>
            <person name="Wing R.A."/>
        </authorList>
    </citation>
    <scope>NUCLEOTIDE SEQUENCE [LARGE SCALE GENOMIC DNA]</scope>
    <source>
        <strain evidence="2">SL10</strain>
    </source>
</reference>
<dbReference type="PROSITE" id="PS50222">
    <property type="entry name" value="EF_HAND_2"/>
    <property type="match status" value="1"/>
</dbReference>
<accession>A0A0E0J215</accession>
<name>A0A0E0J215_ORYNI</name>
<dbReference type="SUPFAM" id="SSF47473">
    <property type="entry name" value="EF-hand"/>
    <property type="match status" value="1"/>
</dbReference>
<evidence type="ECO:0000313" key="2">
    <source>
        <dbReference type="EnsemblPlants" id="ONIVA11G13360.1"/>
    </source>
</evidence>
<organism evidence="2">
    <name type="scientific">Oryza nivara</name>
    <name type="common">Indian wild rice</name>
    <name type="synonym">Oryza sativa f. spontanea</name>
    <dbReference type="NCBI Taxonomy" id="4536"/>
    <lineage>
        <taxon>Eukaryota</taxon>
        <taxon>Viridiplantae</taxon>
        <taxon>Streptophyta</taxon>
        <taxon>Embryophyta</taxon>
        <taxon>Tracheophyta</taxon>
        <taxon>Spermatophyta</taxon>
        <taxon>Magnoliopsida</taxon>
        <taxon>Liliopsida</taxon>
        <taxon>Poales</taxon>
        <taxon>Poaceae</taxon>
        <taxon>BOP clade</taxon>
        <taxon>Oryzoideae</taxon>
        <taxon>Oryzeae</taxon>
        <taxon>Oryzinae</taxon>
        <taxon>Oryza</taxon>
    </lineage>
</organism>
<dbReference type="EnsemblPlants" id="ONIVA11G13360.1">
    <property type="protein sequence ID" value="ONIVA11G13360.1"/>
    <property type="gene ID" value="ONIVA11G13360"/>
</dbReference>
<keyword evidence="3" id="KW-1185">Reference proteome</keyword>
<dbReference type="Gene3D" id="1.10.238.10">
    <property type="entry name" value="EF-hand"/>
    <property type="match status" value="1"/>
</dbReference>
<dbReference type="InterPro" id="IPR011992">
    <property type="entry name" value="EF-hand-dom_pair"/>
</dbReference>
<dbReference type="HOGENOM" id="CLU_124159_1_0_1"/>
<dbReference type="InterPro" id="IPR002048">
    <property type="entry name" value="EF_hand_dom"/>
</dbReference>
<protein>
    <recommendedName>
        <fullName evidence="1">EF-hand domain-containing protein</fullName>
    </recommendedName>
</protein>
<sequence>MSVVILDGSTVRGFVADDDAFARSVDARFEALNTNSDGVLSCAKLRRALESFLLLYGAGFGSAQLAPVPAEVSALYDSVFEQFDADHSSAVDRAEFRDRMRCILGS</sequence>
<dbReference type="Proteomes" id="UP000006591">
    <property type="component" value="Chromosome 11"/>
</dbReference>
<evidence type="ECO:0000313" key="3">
    <source>
        <dbReference type="Proteomes" id="UP000006591"/>
    </source>
</evidence>
<reference evidence="2" key="1">
    <citation type="submission" date="2015-04" db="UniProtKB">
        <authorList>
            <consortium name="EnsemblPlants"/>
        </authorList>
    </citation>
    <scope>IDENTIFICATION</scope>
    <source>
        <strain evidence="2">SL10</strain>
    </source>
</reference>
<dbReference type="PANTHER" id="PTHR34574">
    <property type="entry name" value="CALCIUM-BINDING EF-HAND FAMILY PROTEIN-RELATED"/>
    <property type="match status" value="1"/>
</dbReference>